<evidence type="ECO:0000256" key="10">
    <source>
        <dbReference type="SAM" id="MobiDB-lite"/>
    </source>
</evidence>
<keyword evidence="6" id="KW-0904">Protein phosphatase</keyword>
<evidence type="ECO:0000256" key="4">
    <source>
        <dbReference type="ARBA" id="ARBA00022776"/>
    </source>
</evidence>
<dbReference type="CDD" id="cd01530">
    <property type="entry name" value="Cdc25"/>
    <property type="match status" value="1"/>
</dbReference>
<evidence type="ECO:0000256" key="2">
    <source>
        <dbReference type="ARBA" id="ARBA00013064"/>
    </source>
</evidence>
<dbReference type="AlphaFoldDB" id="A0A0C3PMS7"/>
<dbReference type="SUPFAM" id="SSF52821">
    <property type="entry name" value="Rhodanese/Cell cycle control phosphatase"/>
    <property type="match status" value="1"/>
</dbReference>
<evidence type="ECO:0000256" key="6">
    <source>
        <dbReference type="ARBA" id="ARBA00022912"/>
    </source>
</evidence>
<evidence type="ECO:0000313" key="13">
    <source>
        <dbReference type="Proteomes" id="UP000053257"/>
    </source>
</evidence>
<dbReference type="GO" id="GO:0005634">
    <property type="term" value="C:nucleus"/>
    <property type="evidence" value="ECO:0007669"/>
    <property type="project" value="TreeGrafter"/>
</dbReference>
<comment type="catalytic activity">
    <reaction evidence="8">
        <text>O-phospho-L-tyrosyl-[protein] + H2O = L-tyrosyl-[protein] + phosphate</text>
        <dbReference type="Rhea" id="RHEA:10684"/>
        <dbReference type="Rhea" id="RHEA-COMP:10136"/>
        <dbReference type="Rhea" id="RHEA-COMP:20101"/>
        <dbReference type="ChEBI" id="CHEBI:15377"/>
        <dbReference type="ChEBI" id="CHEBI:43474"/>
        <dbReference type="ChEBI" id="CHEBI:46858"/>
        <dbReference type="ChEBI" id="CHEBI:61978"/>
        <dbReference type="EC" id="3.1.3.48"/>
    </reaction>
</comment>
<dbReference type="PROSITE" id="PS00380">
    <property type="entry name" value="RHODANESE_1"/>
    <property type="match status" value="1"/>
</dbReference>
<feature type="region of interest" description="Disordered" evidence="10">
    <location>
        <begin position="263"/>
        <end position="324"/>
    </location>
</feature>
<feature type="region of interest" description="Disordered" evidence="10">
    <location>
        <begin position="471"/>
        <end position="516"/>
    </location>
</feature>
<accession>A0A0C3PMS7</accession>
<dbReference type="GO" id="GO:0004792">
    <property type="term" value="F:thiosulfate-cyanide sulfurtransferase activity"/>
    <property type="evidence" value="ECO:0007669"/>
    <property type="project" value="InterPro"/>
</dbReference>
<feature type="region of interest" description="Disordered" evidence="10">
    <location>
        <begin position="775"/>
        <end position="798"/>
    </location>
</feature>
<name>A0A0C3PMS7_PHLG1</name>
<dbReference type="GO" id="GO:0051301">
    <property type="term" value="P:cell division"/>
    <property type="evidence" value="ECO:0007669"/>
    <property type="project" value="UniProtKB-KW"/>
</dbReference>
<dbReference type="PANTHER" id="PTHR10828:SF17">
    <property type="entry name" value="PROTEIN-TYROSINE-PHOSPHATASE"/>
    <property type="match status" value="1"/>
</dbReference>
<keyword evidence="5" id="KW-0378">Hydrolase</keyword>
<dbReference type="InterPro" id="IPR001307">
    <property type="entry name" value="Thiosulphate_STrfase_CS"/>
</dbReference>
<keyword evidence="3" id="KW-0132">Cell division</keyword>
<protein>
    <recommendedName>
        <fullName evidence="9">M-phase inducer phosphatase</fullName>
        <ecNumber evidence="2">3.1.3.48</ecNumber>
    </recommendedName>
</protein>
<dbReference type="GO" id="GO:0004725">
    <property type="term" value="F:protein tyrosine phosphatase activity"/>
    <property type="evidence" value="ECO:0007669"/>
    <property type="project" value="UniProtKB-EC"/>
</dbReference>
<dbReference type="Proteomes" id="UP000053257">
    <property type="component" value="Unassembled WGS sequence"/>
</dbReference>
<keyword evidence="7" id="KW-0131">Cell cycle</keyword>
<dbReference type="GO" id="GO:0005737">
    <property type="term" value="C:cytoplasm"/>
    <property type="evidence" value="ECO:0007669"/>
    <property type="project" value="TreeGrafter"/>
</dbReference>
<evidence type="ECO:0000256" key="3">
    <source>
        <dbReference type="ARBA" id="ARBA00022618"/>
    </source>
</evidence>
<dbReference type="InterPro" id="IPR036873">
    <property type="entry name" value="Rhodanese-like_dom_sf"/>
</dbReference>
<dbReference type="InterPro" id="IPR000751">
    <property type="entry name" value="MPI_Phosphatase"/>
</dbReference>
<keyword evidence="13" id="KW-1185">Reference proteome</keyword>
<proteinExistence type="inferred from homology"/>
<dbReference type="STRING" id="745531.A0A0C3PMS7"/>
<dbReference type="SMART" id="SM00450">
    <property type="entry name" value="RHOD"/>
    <property type="match status" value="1"/>
</dbReference>
<sequence>MSLFSRAIPALRLSAHPTREDEINAFLSSDVHATLDLEESFASSMSLNSPSRARHNIGLPDTPDTDRRGEVPMDISPAPPRVFHAPPPQQPQSHQLNTYSRRNDRETNHTLQLPLPTAPLNITKGRPRSNTGSNARLFGTDVSNAREDGKTSQERDAEKDVGTAGRKLQRAALPFEWMTSGRENETSEQHADAPSSPDAMDVDMTFSSQTSSSPESPAPISAAPTITQFNHAQLNIESISGGRSTAQFENYFYRSSSPIGAPDFHDDASASMSTFESEAPAPKKRRSVSPDLSQRRRSRTLQLLDESTDLESSPAAAIESPSVHKLERLNSKPALRALPLPAPAANINTKRLRRPVLSTIVPPGGNVDSMLRSAHPVLERSDSISAPTLAPTRPLAIQPRGAHILPPARRAFSAMIPSSVDPMASFASSADASCDDSVPDLSSPAAAYAQRQQVKTIRRRDGTDDFRSVTGATALLQRDSEMLPRRGAQKPASPVSAAAGMERDTPRSKYLSGSGGKLGGFGDNEASGKALPCHRVPEDGLMRITWNTLDQLLDGKYDEQIKDYLVIDCRFAYEYNGGHIPGAINLNTPEDVEEFFLGESSVKPPPSMSGDGGRNTILIFHCEFSQKRAPTYAKHLRSRDRIVNSEQYPRIYYPEVYILEGGYCQYFKQSGARCQPPAYVSMDDPKHAGSRREDMDQFRKAKFGRTKSCGFGEGRSALLGAAPAAVAPKRNSAPTGAGGAATTLFAVGNAARTRRTQGMLQTLEEDAGGAVATDCEDDDTDIGDSPCPPPTRGISFKGAKMPRMPMARAETYGPSRFAH</sequence>
<comment type="similarity">
    <text evidence="1">Belongs to the MPI phosphatase family.</text>
</comment>
<dbReference type="GO" id="GO:0110032">
    <property type="term" value="P:positive regulation of G2/MI transition of meiotic cell cycle"/>
    <property type="evidence" value="ECO:0007669"/>
    <property type="project" value="TreeGrafter"/>
</dbReference>
<dbReference type="PROSITE" id="PS50206">
    <property type="entry name" value="RHODANESE_3"/>
    <property type="match status" value="1"/>
</dbReference>
<reference evidence="12 13" key="1">
    <citation type="journal article" date="2014" name="PLoS Genet.">
        <title>Analysis of the Phlebiopsis gigantea genome, transcriptome and secretome provides insight into its pioneer colonization strategies of wood.</title>
        <authorList>
            <person name="Hori C."/>
            <person name="Ishida T."/>
            <person name="Igarashi K."/>
            <person name="Samejima M."/>
            <person name="Suzuki H."/>
            <person name="Master E."/>
            <person name="Ferreira P."/>
            <person name="Ruiz-Duenas F.J."/>
            <person name="Held B."/>
            <person name="Canessa P."/>
            <person name="Larrondo L.F."/>
            <person name="Schmoll M."/>
            <person name="Druzhinina I.S."/>
            <person name="Kubicek C.P."/>
            <person name="Gaskell J.A."/>
            <person name="Kersten P."/>
            <person name="St John F."/>
            <person name="Glasner J."/>
            <person name="Sabat G."/>
            <person name="Splinter BonDurant S."/>
            <person name="Syed K."/>
            <person name="Yadav J."/>
            <person name="Mgbeahuruike A.C."/>
            <person name="Kovalchuk A."/>
            <person name="Asiegbu F.O."/>
            <person name="Lackner G."/>
            <person name="Hoffmeister D."/>
            <person name="Rencoret J."/>
            <person name="Gutierrez A."/>
            <person name="Sun H."/>
            <person name="Lindquist E."/>
            <person name="Barry K."/>
            <person name="Riley R."/>
            <person name="Grigoriev I.V."/>
            <person name="Henrissat B."/>
            <person name="Kues U."/>
            <person name="Berka R.M."/>
            <person name="Martinez A.T."/>
            <person name="Covert S.F."/>
            <person name="Blanchette R.A."/>
            <person name="Cullen D."/>
        </authorList>
    </citation>
    <scope>NUCLEOTIDE SEQUENCE [LARGE SCALE GENOMIC DNA]</scope>
    <source>
        <strain evidence="12 13">11061_1 CR5-6</strain>
    </source>
</reference>
<feature type="compositionally biased region" description="Low complexity" evidence="10">
    <location>
        <begin position="311"/>
        <end position="321"/>
    </location>
</feature>
<dbReference type="EMBL" id="KN840487">
    <property type="protein sequence ID" value="KIP07978.1"/>
    <property type="molecule type" value="Genomic_DNA"/>
</dbReference>
<evidence type="ECO:0000313" key="12">
    <source>
        <dbReference type="EMBL" id="KIP07978.1"/>
    </source>
</evidence>
<keyword evidence="4" id="KW-0498">Mitosis</keyword>
<feature type="domain" description="Rhodanese" evidence="11">
    <location>
        <begin position="560"/>
        <end position="675"/>
    </location>
</feature>
<dbReference type="GO" id="GO:0000086">
    <property type="term" value="P:G2/M transition of mitotic cell cycle"/>
    <property type="evidence" value="ECO:0007669"/>
    <property type="project" value="TreeGrafter"/>
</dbReference>
<dbReference type="PANTHER" id="PTHR10828">
    <property type="entry name" value="M-PHASE INDUCER PHOSPHATASE DUAL SPECIFICITY PHOSPHATASE CDC25"/>
    <property type="match status" value="1"/>
</dbReference>
<evidence type="ECO:0000256" key="8">
    <source>
        <dbReference type="ARBA" id="ARBA00051722"/>
    </source>
</evidence>
<gene>
    <name evidence="12" type="ORF">PHLGIDRAFT_401549</name>
</gene>
<dbReference type="HOGENOM" id="CLU_011408_0_0_1"/>
<evidence type="ECO:0000256" key="7">
    <source>
        <dbReference type="ARBA" id="ARBA00023306"/>
    </source>
</evidence>
<dbReference type="OrthoDB" id="26523at2759"/>
<dbReference type="PRINTS" id="PR00716">
    <property type="entry name" value="MPIPHPHTASE"/>
</dbReference>
<dbReference type="GO" id="GO:0010971">
    <property type="term" value="P:positive regulation of G2/M transition of mitotic cell cycle"/>
    <property type="evidence" value="ECO:0007669"/>
    <property type="project" value="TreeGrafter"/>
</dbReference>
<dbReference type="Gene3D" id="3.40.250.10">
    <property type="entry name" value="Rhodanese-like domain"/>
    <property type="match status" value="1"/>
</dbReference>
<organism evidence="12 13">
    <name type="scientific">Phlebiopsis gigantea (strain 11061_1 CR5-6)</name>
    <name type="common">White-rot fungus</name>
    <name type="synonym">Peniophora gigantea</name>
    <dbReference type="NCBI Taxonomy" id="745531"/>
    <lineage>
        <taxon>Eukaryota</taxon>
        <taxon>Fungi</taxon>
        <taxon>Dikarya</taxon>
        <taxon>Basidiomycota</taxon>
        <taxon>Agaricomycotina</taxon>
        <taxon>Agaricomycetes</taxon>
        <taxon>Polyporales</taxon>
        <taxon>Phanerochaetaceae</taxon>
        <taxon>Phlebiopsis</taxon>
    </lineage>
</organism>
<feature type="compositionally biased region" description="Pro residues" evidence="10">
    <location>
        <begin position="77"/>
        <end position="90"/>
    </location>
</feature>
<dbReference type="EC" id="3.1.3.48" evidence="2"/>
<feature type="compositionally biased region" description="Low complexity" evidence="10">
    <location>
        <begin position="207"/>
        <end position="222"/>
    </location>
</feature>
<feature type="compositionally biased region" description="Basic and acidic residues" evidence="10">
    <location>
        <begin position="182"/>
        <end position="191"/>
    </location>
</feature>
<evidence type="ECO:0000256" key="1">
    <source>
        <dbReference type="ARBA" id="ARBA00011065"/>
    </source>
</evidence>
<dbReference type="InterPro" id="IPR001763">
    <property type="entry name" value="Rhodanese-like_dom"/>
</dbReference>
<evidence type="ECO:0000256" key="5">
    <source>
        <dbReference type="ARBA" id="ARBA00022801"/>
    </source>
</evidence>
<evidence type="ECO:0000259" key="11">
    <source>
        <dbReference type="PROSITE" id="PS50206"/>
    </source>
</evidence>
<feature type="region of interest" description="Disordered" evidence="10">
    <location>
        <begin position="45"/>
        <end position="222"/>
    </location>
</feature>
<feature type="compositionally biased region" description="Basic and acidic residues" evidence="10">
    <location>
        <begin position="144"/>
        <end position="161"/>
    </location>
</feature>
<dbReference type="Pfam" id="PF00581">
    <property type="entry name" value="Rhodanese"/>
    <property type="match status" value="1"/>
</dbReference>
<dbReference type="FunFam" id="3.40.250.10:FF:000021">
    <property type="entry name" value="M-phase inducer phosphatase cdc-25.2"/>
    <property type="match status" value="1"/>
</dbReference>
<evidence type="ECO:0000256" key="9">
    <source>
        <dbReference type="ARBA" id="ARBA00067190"/>
    </source>
</evidence>